<dbReference type="Gene3D" id="3.40.50.1820">
    <property type="entry name" value="alpha/beta hydrolase"/>
    <property type="match status" value="1"/>
</dbReference>
<dbReference type="Proteomes" id="UP001230220">
    <property type="component" value="Unassembled WGS sequence"/>
</dbReference>
<evidence type="ECO:0000259" key="1">
    <source>
        <dbReference type="Pfam" id="PF00561"/>
    </source>
</evidence>
<accession>A0ABU0E250</accession>
<dbReference type="PANTHER" id="PTHR43798">
    <property type="entry name" value="MONOACYLGLYCEROL LIPASE"/>
    <property type="match status" value="1"/>
</dbReference>
<evidence type="ECO:0000313" key="2">
    <source>
        <dbReference type="EMBL" id="MDQ0360967.1"/>
    </source>
</evidence>
<comment type="caution">
    <text evidence="2">The sequence shown here is derived from an EMBL/GenBank/DDBJ whole genome shotgun (WGS) entry which is preliminary data.</text>
</comment>
<keyword evidence="3" id="KW-1185">Reference proteome</keyword>
<name>A0ABU0E250_9FIRM</name>
<dbReference type="Pfam" id="PF00561">
    <property type="entry name" value="Abhydrolase_1"/>
    <property type="match status" value="1"/>
</dbReference>
<reference evidence="2 3" key="1">
    <citation type="submission" date="2023-07" db="EMBL/GenBank/DDBJ databases">
        <title>Genomic Encyclopedia of Type Strains, Phase IV (KMG-IV): sequencing the most valuable type-strain genomes for metagenomic binning, comparative biology and taxonomic classification.</title>
        <authorList>
            <person name="Goeker M."/>
        </authorList>
    </citation>
    <scope>NUCLEOTIDE SEQUENCE [LARGE SCALE GENOMIC DNA]</scope>
    <source>
        <strain evidence="2 3">DSM 16784</strain>
    </source>
</reference>
<dbReference type="SUPFAM" id="SSF53474">
    <property type="entry name" value="alpha/beta-Hydrolases"/>
    <property type="match status" value="1"/>
</dbReference>
<dbReference type="EMBL" id="JAUSUR010000002">
    <property type="protein sequence ID" value="MDQ0360967.1"/>
    <property type="molecule type" value="Genomic_DNA"/>
</dbReference>
<dbReference type="PRINTS" id="PR00111">
    <property type="entry name" value="ABHYDROLASE"/>
</dbReference>
<dbReference type="InterPro" id="IPR000073">
    <property type="entry name" value="AB_hydrolase_1"/>
</dbReference>
<dbReference type="InterPro" id="IPR050266">
    <property type="entry name" value="AB_hydrolase_sf"/>
</dbReference>
<organism evidence="2 3">
    <name type="scientific">Breznakia pachnodae</name>
    <dbReference type="NCBI Taxonomy" id="265178"/>
    <lineage>
        <taxon>Bacteria</taxon>
        <taxon>Bacillati</taxon>
        <taxon>Bacillota</taxon>
        <taxon>Erysipelotrichia</taxon>
        <taxon>Erysipelotrichales</taxon>
        <taxon>Erysipelotrichaceae</taxon>
        <taxon>Breznakia</taxon>
    </lineage>
</organism>
<proteinExistence type="predicted"/>
<feature type="domain" description="AB hydrolase-1" evidence="1">
    <location>
        <begin position="25"/>
        <end position="247"/>
    </location>
</feature>
<dbReference type="RefSeq" id="WP_307407274.1">
    <property type="nucleotide sequence ID" value="NZ_JAUSUR010000002.1"/>
</dbReference>
<dbReference type="InterPro" id="IPR029058">
    <property type="entry name" value="AB_hydrolase_fold"/>
</dbReference>
<protein>
    <submittedName>
        <fullName evidence="2">Pimeloyl-ACP methyl ester carboxylesterase</fullName>
    </submittedName>
</protein>
<evidence type="ECO:0000313" key="3">
    <source>
        <dbReference type="Proteomes" id="UP001230220"/>
    </source>
</evidence>
<gene>
    <name evidence="2" type="ORF">J2S15_001712</name>
</gene>
<dbReference type="PANTHER" id="PTHR43798:SF33">
    <property type="entry name" value="HYDROLASE, PUTATIVE (AFU_ORTHOLOGUE AFUA_2G14860)-RELATED"/>
    <property type="match status" value="1"/>
</dbReference>
<sequence length="266" mass="30638">MKSYILNYKEVPITYYTNQNKDKETLLFLHAAFSSSKAFEEQFEYFKDNYNIILIDMPGHGETGPNKKRINFKSIEDIIHQILKQENVSSVHIIGVSLGSLVAQSFAYKYPDKVSSVVVIGGYSIHKDYQKVLKEQKKEQRRWMPAMLFSFNNKFKKNVVTQAAYTQEGIDKFLQSMSDFKFSTFMTMDGANSFFVDVQTPVRYPTLVMYGEHENEIALEAGKTFEAKEPNAEVVYVEGAGHCINLDQNDKFNIILGDWLKKHSEI</sequence>